<evidence type="ECO:0000313" key="2">
    <source>
        <dbReference type="EMBL" id="OQR77772.1"/>
    </source>
</evidence>
<proteinExistence type="predicted"/>
<organism evidence="2 3">
    <name type="scientific">Tropilaelaps mercedesae</name>
    <dbReference type="NCBI Taxonomy" id="418985"/>
    <lineage>
        <taxon>Eukaryota</taxon>
        <taxon>Metazoa</taxon>
        <taxon>Ecdysozoa</taxon>
        <taxon>Arthropoda</taxon>
        <taxon>Chelicerata</taxon>
        <taxon>Arachnida</taxon>
        <taxon>Acari</taxon>
        <taxon>Parasitiformes</taxon>
        <taxon>Mesostigmata</taxon>
        <taxon>Gamasina</taxon>
        <taxon>Dermanyssoidea</taxon>
        <taxon>Laelapidae</taxon>
        <taxon>Tropilaelaps</taxon>
    </lineage>
</organism>
<accession>A0A1V9XWG4</accession>
<gene>
    <name evidence="2" type="ORF">BIW11_06853</name>
</gene>
<sequence>YSNKLLNAWENRYRDSRTKGIAYLQELCRSGAHLVAAESESKKLAALVDKKPTPAAAPWKSNLLVRMRTGSARRLRVISRTPFALRRLMHGLVTPPTRPPKRFNSNDSLTSQDSTHTADTGDSADSIAALAAAMDSPAASAATSLAERANAAANDCSCSLFDADDGRCNDAADHSLNCRRTRRRQQRRAVGHDSTLRQISTEAADALRALDGLPLQSQVRITNEPTTHLATEAVAAPSRSAASIVEGVKSTRRVARDQLSPAMAASDRQAASVEQQLHTLRHDIELDHTSLAAVQLKQGR</sequence>
<dbReference type="AlphaFoldDB" id="A0A1V9XWG4"/>
<feature type="non-terminal residue" evidence="2">
    <location>
        <position position="1"/>
    </location>
</feature>
<feature type="compositionally biased region" description="Polar residues" evidence="1">
    <location>
        <begin position="103"/>
        <end position="120"/>
    </location>
</feature>
<keyword evidence="3" id="KW-1185">Reference proteome</keyword>
<evidence type="ECO:0000313" key="3">
    <source>
        <dbReference type="Proteomes" id="UP000192247"/>
    </source>
</evidence>
<dbReference type="EMBL" id="MNPL01003071">
    <property type="protein sequence ID" value="OQR77772.1"/>
    <property type="molecule type" value="Genomic_DNA"/>
</dbReference>
<name>A0A1V9XWG4_9ACAR</name>
<comment type="caution">
    <text evidence="2">The sequence shown here is derived from an EMBL/GenBank/DDBJ whole genome shotgun (WGS) entry which is preliminary data.</text>
</comment>
<reference evidence="2 3" key="1">
    <citation type="journal article" date="2017" name="Gigascience">
        <title>Draft genome of the honey bee ectoparasitic mite, Tropilaelaps mercedesae, is shaped by the parasitic life history.</title>
        <authorList>
            <person name="Dong X."/>
            <person name="Armstrong S.D."/>
            <person name="Xia D."/>
            <person name="Makepeace B.L."/>
            <person name="Darby A.C."/>
            <person name="Kadowaki T."/>
        </authorList>
    </citation>
    <scope>NUCLEOTIDE SEQUENCE [LARGE SCALE GENOMIC DNA]</scope>
    <source>
        <strain evidence="2">Wuxi-XJTLU</strain>
    </source>
</reference>
<feature type="region of interest" description="Disordered" evidence="1">
    <location>
        <begin position="92"/>
        <end position="121"/>
    </location>
</feature>
<protein>
    <submittedName>
        <fullName evidence="2">Uncharacterized protein</fullName>
    </submittedName>
</protein>
<evidence type="ECO:0000256" key="1">
    <source>
        <dbReference type="SAM" id="MobiDB-lite"/>
    </source>
</evidence>
<dbReference type="InParanoid" id="A0A1V9XWG4"/>
<dbReference type="Proteomes" id="UP000192247">
    <property type="component" value="Unassembled WGS sequence"/>
</dbReference>